<dbReference type="PROSITE" id="PS00674">
    <property type="entry name" value="AAA"/>
    <property type="match status" value="1"/>
</dbReference>
<feature type="compositionally biased region" description="Basic and acidic residues" evidence="8">
    <location>
        <begin position="1356"/>
        <end position="1367"/>
    </location>
</feature>
<dbReference type="PANTHER" id="PTHR23069:SF0">
    <property type="entry name" value="TAT-BINDING HOMOLOG 7"/>
    <property type="match status" value="1"/>
</dbReference>
<reference evidence="10" key="2">
    <citation type="submission" date="2020-11" db="EMBL/GenBank/DDBJ databases">
        <authorList>
            <consortium name="DOE Joint Genome Institute"/>
            <person name="Kuo A."/>
            <person name="Miyauchi S."/>
            <person name="Kiss E."/>
            <person name="Drula E."/>
            <person name="Kohler A."/>
            <person name="Sanchez-Garcia M."/>
            <person name="Andreopoulos B."/>
            <person name="Barry K.W."/>
            <person name="Bonito G."/>
            <person name="Buee M."/>
            <person name="Carver A."/>
            <person name="Chen C."/>
            <person name="Cichocki N."/>
            <person name="Clum A."/>
            <person name="Culley D."/>
            <person name="Crous P.W."/>
            <person name="Fauchery L."/>
            <person name="Girlanda M."/>
            <person name="Hayes R."/>
            <person name="Keri Z."/>
            <person name="Labutti K."/>
            <person name="Lipzen A."/>
            <person name="Lombard V."/>
            <person name="Magnuson J."/>
            <person name="Maillard F."/>
            <person name="Morin E."/>
            <person name="Murat C."/>
            <person name="Nolan M."/>
            <person name="Ohm R."/>
            <person name="Pangilinan J."/>
            <person name="Pereira M."/>
            <person name="Perotto S."/>
            <person name="Peter M."/>
            <person name="Riley R."/>
            <person name="Sitrit Y."/>
            <person name="Stielow B."/>
            <person name="Szollosi G."/>
            <person name="Zifcakova L."/>
            <person name="Stursova M."/>
            <person name="Spatafora J.W."/>
            <person name="Tedersoo L."/>
            <person name="Vaario L.-M."/>
            <person name="Yamada A."/>
            <person name="Yan M."/>
            <person name="Wang P."/>
            <person name="Xu J."/>
            <person name="Bruns T."/>
            <person name="Baldrian P."/>
            <person name="Vilgalys R."/>
            <person name="Henrissat B."/>
            <person name="Grigoriev I.V."/>
            <person name="Hibbett D."/>
            <person name="Nagy L.G."/>
            <person name="Martin F.M."/>
        </authorList>
    </citation>
    <scope>NUCLEOTIDE SEQUENCE</scope>
    <source>
        <strain evidence="10">UH-Tt-Lm1</strain>
    </source>
</reference>
<dbReference type="GO" id="GO:0005524">
    <property type="term" value="F:ATP binding"/>
    <property type="evidence" value="ECO:0007669"/>
    <property type="project" value="UniProtKB-KW"/>
</dbReference>
<evidence type="ECO:0000313" key="11">
    <source>
        <dbReference type="Proteomes" id="UP000736335"/>
    </source>
</evidence>
<dbReference type="FunFam" id="3.40.50.300:FF:001218">
    <property type="entry name" value="AAA family ATPase, putative"/>
    <property type="match status" value="1"/>
</dbReference>
<accession>A0A9P6L6X4</accession>
<proteinExistence type="inferred from homology"/>
<dbReference type="Pfam" id="PF17862">
    <property type="entry name" value="AAA_lid_3"/>
    <property type="match status" value="1"/>
</dbReference>
<keyword evidence="5" id="KW-0067">ATP-binding</keyword>
<dbReference type="Proteomes" id="UP000736335">
    <property type="component" value="Unassembled WGS sequence"/>
</dbReference>
<dbReference type="Gene3D" id="1.10.8.60">
    <property type="match status" value="1"/>
</dbReference>
<feature type="compositionally biased region" description="Acidic residues" evidence="8">
    <location>
        <begin position="112"/>
        <end position="125"/>
    </location>
</feature>
<dbReference type="InterPro" id="IPR003593">
    <property type="entry name" value="AAA+_ATPase"/>
</dbReference>
<evidence type="ECO:0000256" key="8">
    <source>
        <dbReference type="SAM" id="MobiDB-lite"/>
    </source>
</evidence>
<keyword evidence="7" id="KW-0539">Nucleus</keyword>
<feature type="compositionally biased region" description="Basic and acidic residues" evidence="8">
    <location>
        <begin position="1138"/>
        <end position="1154"/>
    </location>
</feature>
<feature type="compositionally biased region" description="Polar residues" evidence="8">
    <location>
        <begin position="18"/>
        <end position="42"/>
    </location>
</feature>
<feature type="compositionally biased region" description="Polar residues" evidence="8">
    <location>
        <begin position="1232"/>
        <end position="1250"/>
    </location>
</feature>
<evidence type="ECO:0000259" key="9">
    <source>
        <dbReference type="SMART" id="SM00382"/>
    </source>
</evidence>
<dbReference type="SMART" id="SM00382">
    <property type="entry name" value="AAA"/>
    <property type="match status" value="2"/>
</dbReference>
<dbReference type="GO" id="GO:0016887">
    <property type="term" value="F:ATP hydrolysis activity"/>
    <property type="evidence" value="ECO:0007669"/>
    <property type="project" value="InterPro"/>
</dbReference>
<keyword evidence="4" id="KW-0378">Hydrolase</keyword>
<dbReference type="EMBL" id="WIUZ02000007">
    <property type="protein sequence ID" value="KAF9784994.1"/>
    <property type="molecule type" value="Genomic_DNA"/>
</dbReference>
<feature type="region of interest" description="Disordered" evidence="8">
    <location>
        <begin position="1342"/>
        <end position="1384"/>
    </location>
</feature>
<dbReference type="GO" id="GO:0003682">
    <property type="term" value="F:chromatin binding"/>
    <property type="evidence" value="ECO:0007669"/>
    <property type="project" value="TreeGrafter"/>
</dbReference>
<keyword evidence="6" id="KW-0103">Bromodomain</keyword>
<dbReference type="InterPro" id="IPR041569">
    <property type="entry name" value="AAA_lid_3"/>
</dbReference>
<evidence type="ECO:0000256" key="6">
    <source>
        <dbReference type="ARBA" id="ARBA00023117"/>
    </source>
</evidence>
<dbReference type="FunFam" id="3.40.50.300:FF:000061">
    <property type="entry name" value="ATPase family, AAA domain-containing 2"/>
    <property type="match status" value="1"/>
</dbReference>
<feature type="compositionally biased region" description="Basic and acidic residues" evidence="8">
    <location>
        <begin position="58"/>
        <end position="72"/>
    </location>
</feature>
<feature type="domain" description="AAA+ ATPase" evidence="9">
    <location>
        <begin position="433"/>
        <end position="574"/>
    </location>
</feature>
<sequence>MQPHLPPDPFEAFHYRGPQSQHSSQNPFNHPLQQPHTHSPNSLKIKLPPMTRSTRAHPVVDFDKSGSEYRESDGEDYMDTGEAQPMKPPSPVVQYTSSSRGRRYVRKTYVESDPEDVDAEGELDMEVPVQAPKMEPGDEDDDGGFPGYRTRSRAAGNLKGFIASEEDEEDVGIRTRSRLRRHAAVSGPLTRSGRTNPNSKSARNKLPRKVKKSTQNGQDEDVYIHNSSSESGEHDISFDNVVTSPDPEPRPGLGEHEEEQEQERGGYGLRARAKKNYDIVSMLDNITAAQTQPTKKSPRNKGRSGGNKFKGPGWSATGAQLGQWMGLDDSDSDDPSRNLRNKGFAAAASGSGGVFAGGSGPNGLLAGDLGSGGPSNLGKVGNATLADADPLGVNQNVTFDEVGGLDDHINALKEMTLLPLLYPEVFQRFNLTPPRGVLFHGPPGTGKTLLARALAASCRSNGKGISFFMRKGADCLSKWVGEAERQLRLLFEEARNCQPSIIFFDEIDGLAPVRSSKQDQIHASIVSTLLALMDGMDGRGQVVVIGATNRPDAVDPALRRPGRFDREFYFPLPGQEAREKILRIITKKWQGWEGEGGETRVNGLAGLTKGYGGADLRALCTEAALNAVQRRYPQIYKSTDRLLLKPETIDVQLRDFMISVKKLVPSSARSSSSAASPLPSQLVPLLSPTFEVAKEVVGRVMPVSKKRSALEEAEWEDEVDEQGAFDREMMMQTMEKLRVYRPRVVLYGSLGMGQTFVAAAVLHHLEGFHVQTLDLGSLLGDSARTVEAGIVQLFVEAKRHQPSVIYIPSLASWCATVSETSKSTVRAMLDTLSPSDPVLLLAVVDGSFKSLPRDVRAWFGPTKDNRVEITKPSAEQRDEFFAPVLADARRPPNQFPDGIKRRRRVLEELPIAPPVEPRQLTDAELAVQEESDQRVVTLLKWRLGPILTELKRKFKRFTKRAADEYDLDRHREQPQPAVEQPAEPQVQTVTTQIDIVEVQTAPDSTVEIVEQHQQQVQQTIPVDPPQVNGHVVEGQEPVTVVVEQPPPLPPKPRLYDMDLERVHIELYRNKYLTPFDFLQDIRKIVHNAEACAIDDLERLYKAQAMLTATEVSLNDFDQPFRLECERMAIRERKRREDRKKQREKERAEKAKEAQAAEADPNNPYAPGTRRSARHSGQEPEVAITDPLQLERRLKRSRSAEGNMADGRQSSEEAGNGRTPKRSRVASEDEQHASQSLLPIPFTKSTTPSSDETLRPLQRPQLAHPSPRRMGGFDPSLLNPAPTADGVGSHSNGTPSVSAQNGVTPPPPSTLSSTPTLQQHRLETPNPFVVDIQQSQMEVPAVPAQDPVDHPSPGAGSEERRDVLHPEGEQSAEPPAPEPMEIARTPTPLPDFYVDEHSMEQLKDYLRESTAELNIEELEQLRATCLAAVWRHRSEWDRTTLVGELLSIAKEFVQEAIAEDDEMSS</sequence>
<evidence type="ECO:0000256" key="5">
    <source>
        <dbReference type="ARBA" id="ARBA00022840"/>
    </source>
</evidence>
<protein>
    <submittedName>
        <fullName evidence="10">AAA-domain-containing protein</fullName>
    </submittedName>
</protein>
<dbReference type="Pfam" id="PF00004">
    <property type="entry name" value="AAA"/>
    <property type="match status" value="2"/>
</dbReference>
<gene>
    <name evidence="10" type="ORF">BJ322DRAFT_801786</name>
</gene>
<dbReference type="SUPFAM" id="SSF47370">
    <property type="entry name" value="Bromodomain"/>
    <property type="match status" value="1"/>
</dbReference>
<dbReference type="InterPro" id="IPR003959">
    <property type="entry name" value="ATPase_AAA_core"/>
</dbReference>
<evidence type="ECO:0000256" key="3">
    <source>
        <dbReference type="ARBA" id="ARBA00022741"/>
    </source>
</evidence>
<dbReference type="GO" id="GO:0005634">
    <property type="term" value="C:nucleus"/>
    <property type="evidence" value="ECO:0007669"/>
    <property type="project" value="UniProtKB-SubCell"/>
</dbReference>
<dbReference type="PANTHER" id="PTHR23069">
    <property type="entry name" value="AAA DOMAIN-CONTAINING"/>
    <property type="match status" value="1"/>
</dbReference>
<dbReference type="GO" id="GO:0042393">
    <property type="term" value="F:histone binding"/>
    <property type="evidence" value="ECO:0007669"/>
    <property type="project" value="TreeGrafter"/>
</dbReference>
<feature type="region of interest" description="Disordered" evidence="8">
    <location>
        <begin position="1133"/>
        <end position="1317"/>
    </location>
</feature>
<comment type="similarity">
    <text evidence="2">Belongs to the AAA ATPase family.</text>
</comment>
<dbReference type="InterPro" id="IPR027417">
    <property type="entry name" value="P-loop_NTPase"/>
</dbReference>
<feature type="region of interest" description="Disordered" evidence="8">
    <location>
        <begin position="287"/>
        <end position="341"/>
    </location>
</feature>
<feature type="compositionally biased region" description="Low complexity" evidence="8">
    <location>
        <begin position="1368"/>
        <end position="1382"/>
    </location>
</feature>
<dbReference type="GO" id="GO:0045815">
    <property type="term" value="P:transcription initiation-coupled chromatin remodeling"/>
    <property type="evidence" value="ECO:0007669"/>
    <property type="project" value="TreeGrafter"/>
</dbReference>
<name>A0A9P6L6X4_9AGAM</name>
<evidence type="ECO:0000256" key="2">
    <source>
        <dbReference type="ARBA" id="ARBA00006914"/>
    </source>
</evidence>
<organism evidence="10 11">
    <name type="scientific">Thelephora terrestris</name>
    <dbReference type="NCBI Taxonomy" id="56493"/>
    <lineage>
        <taxon>Eukaryota</taxon>
        <taxon>Fungi</taxon>
        <taxon>Dikarya</taxon>
        <taxon>Basidiomycota</taxon>
        <taxon>Agaricomycotina</taxon>
        <taxon>Agaricomycetes</taxon>
        <taxon>Thelephorales</taxon>
        <taxon>Thelephoraceae</taxon>
        <taxon>Thelephora</taxon>
    </lineage>
</organism>
<dbReference type="Gene3D" id="3.40.50.300">
    <property type="entry name" value="P-loop containing nucleotide triphosphate hydrolases"/>
    <property type="match status" value="2"/>
</dbReference>
<keyword evidence="11" id="KW-1185">Reference proteome</keyword>
<feature type="domain" description="AAA+ ATPase" evidence="9">
    <location>
        <begin position="740"/>
        <end position="873"/>
    </location>
</feature>
<feature type="compositionally biased region" description="Basic residues" evidence="8">
    <location>
        <begin position="202"/>
        <end position="212"/>
    </location>
</feature>
<feature type="compositionally biased region" description="Polar residues" evidence="8">
    <location>
        <begin position="192"/>
        <end position="201"/>
    </location>
</feature>
<feature type="region of interest" description="Disordered" evidence="8">
    <location>
        <begin position="1"/>
        <end position="270"/>
    </location>
</feature>
<evidence type="ECO:0000256" key="7">
    <source>
        <dbReference type="ARBA" id="ARBA00023242"/>
    </source>
</evidence>
<dbReference type="GO" id="GO:0006334">
    <property type="term" value="P:nucleosome assembly"/>
    <property type="evidence" value="ECO:0007669"/>
    <property type="project" value="TreeGrafter"/>
</dbReference>
<dbReference type="InterPro" id="IPR036427">
    <property type="entry name" value="Bromodomain-like_sf"/>
</dbReference>
<keyword evidence="3" id="KW-0547">Nucleotide-binding</keyword>
<evidence type="ECO:0000256" key="1">
    <source>
        <dbReference type="ARBA" id="ARBA00004123"/>
    </source>
</evidence>
<dbReference type="OrthoDB" id="5421at2759"/>
<dbReference type="GO" id="GO:0006337">
    <property type="term" value="P:nucleosome disassembly"/>
    <property type="evidence" value="ECO:0007669"/>
    <property type="project" value="TreeGrafter"/>
</dbReference>
<evidence type="ECO:0000256" key="4">
    <source>
        <dbReference type="ARBA" id="ARBA00022801"/>
    </source>
</evidence>
<feature type="compositionally biased region" description="Polar residues" evidence="8">
    <location>
        <begin position="1288"/>
        <end position="1302"/>
    </location>
</feature>
<comment type="subcellular location">
    <subcellularLocation>
        <location evidence="1">Nucleus</location>
    </subcellularLocation>
</comment>
<dbReference type="InterPro" id="IPR003960">
    <property type="entry name" value="ATPase_AAA_CS"/>
</dbReference>
<dbReference type="SUPFAM" id="SSF52540">
    <property type="entry name" value="P-loop containing nucleoside triphosphate hydrolases"/>
    <property type="match status" value="2"/>
</dbReference>
<comment type="caution">
    <text evidence="10">The sequence shown here is derived from an EMBL/GenBank/DDBJ whole genome shotgun (WGS) entry which is preliminary data.</text>
</comment>
<dbReference type="InterPro" id="IPR045199">
    <property type="entry name" value="ATAD2-like"/>
</dbReference>
<reference evidence="10" key="1">
    <citation type="journal article" date="2020" name="Nat. Commun.">
        <title>Large-scale genome sequencing of mycorrhizal fungi provides insights into the early evolution of symbiotic traits.</title>
        <authorList>
            <person name="Miyauchi S."/>
            <person name="Kiss E."/>
            <person name="Kuo A."/>
            <person name="Drula E."/>
            <person name="Kohler A."/>
            <person name="Sanchez-Garcia M."/>
            <person name="Morin E."/>
            <person name="Andreopoulos B."/>
            <person name="Barry K.W."/>
            <person name="Bonito G."/>
            <person name="Buee M."/>
            <person name="Carver A."/>
            <person name="Chen C."/>
            <person name="Cichocki N."/>
            <person name="Clum A."/>
            <person name="Culley D."/>
            <person name="Crous P.W."/>
            <person name="Fauchery L."/>
            <person name="Girlanda M."/>
            <person name="Hayes R.D."/>
            <person name="Keri Z."/>
            <person name="LaButti K."/>
            <person name="Lipzen A."/>
            <person name="Lombard V."/>
            <person name="Magnuson J."/>
            <person name="Maillard F."/>
            <person name="Murat C."/>
            <person name="Nolan M."/>
            <person name="Ohm R.A."/>
            <person name="Pangilinan J."/>
            <person name="Pereira M.F."/>
            <person name="Perotto S."/>
            <person name="Peter M."/>
            <person name="Pfister S."/>
            <person name="Riley R."/>
            <person name="Sitrit Y."/>
            <person name="Stielow J.B."/>
            <person name="Szollosi G."/>
            <person name="Zifcakova L."/>
            <person name="Stursova M."/>
            <person name="Spatafora J.W."/>
            <person name="Tedersoo L."/>
            <person name="Vaario L.M."/>
            <person name="Yamada A."/>
            <person name="Yan M."/>
            <person name="Wang P."/>
            <person name="Xu J."/>
            <person name="Bruns T."/>
            <person name="Baldrian P."/>
            <person name="Vilgalys R."/>
            <person name="Dunand C."/>
            <person name="Henrissat B."/>
            <person name="Grigoriev I.V."/>
            <person name="Hibbett D."/>
            <person name="Nagy L.G."/>
            <person name="Martin F.M."/>
        </authorList>
    </citation>
    <scope>NUCLEOTIDE SEQUENCE</scope>
    <source>
        <strain evidence="10">UH-Tt-Lm1</strain>
    </source>
</reference>
<evidence type="ECO:0000313" key="10">
    <source>
        <dbReference type="EMBL" id="KAF9784994.1"/>
    </source>
</evidence>